<protein>
    <submittedName>
        <fullName evidence="1">Uncharacterized protein</fullName>
    </submittedName>
</protein>
<dbReference type="AlphaFoldDB" id="A0AAV0LNG1"/>
<feature type="non-terminal residue" evidence="1">
    <location>
        <position position="1"/>
    </location>
</feature>
<name>A0AAV0LNG1_9ROSI</name>
<comment type="caution">
    <text evidence="1">The sequence shown here is derived from an EMBL/GenBank/DDBJ whole genome shotgun (WGS) entry which is preliminary data.</text>
</comment>
<evidence type="ECO:0000313" key="1">
    <source>
        <dbReference type="EMBL" id="CAI0435074.1"/>
    </source>
</evidence>
<proteinExistence type="predicted"/>
<organism evidence="1 2">
    <name type="scientific">Linum tenue</name>
    <dbReference type="NCBI Taxonomy" id="586396"/>
    <lineage>
        <taxon>Eukaryota</taxon>
        <taxon>Viridiplantae</taxon>
        <taxon>Streptophyta</taxon>
        <taxon>Embryophyta</taxon>
        <taxon>Tracheophyta</taxon>
        <taxon>Spermatophyta</taxon>
        <taxon>Magnoliopsida</taxon>
        <taxon>eudicotyledons</taxon>
        <taxon>Gunneridae</taxon>
        <taxon>Pentapetalae</taxon>
        <taxon>rosids</taxon>
        <taxon>fabids</taxon>
        <taxon>Malpighiales</taxon>
        <taxon>Linaceae</taxon>
        <taxon>Linum</taxon>
    </lineage>
</organism>
<reference evidence="1" key="1">
    <citation type="submission" date="2022-08" db="EMBL/GenBank/DDBJ databases">
        <authorList>
            <person name="Gutierrez-Valencia J."/>
        </authorList>
    </citation>
    <scope>NUCLEOTIDE SEQUENCE</scope>
</reference>
<gene>
    <name evidence="1" type="ORF">LITE_LOCUS24551</name>
</gene>
<evidence type="ECO:0000313" key="2">
    <source>
        <dbReference type="Proteomes" id="UP001154282"/>
    </source>
</evidence>
<dbReference type="Proteomes" id="UP001154282">
    <property type="component" value="Unassembled WGS sequence"/>
</dbReference>
<dbReference type="EMBL" id="CAMGYJ010000006">
    <property type="protein sequence ID" value="CAI0435074.1"/>
    <property type="molecule type" value="Genomic_DNA"/>
</dbReference>
<accession>A0AAV0LNG1</accession>
<sequence length="86" mass="9730">YEIRSIELVTLAAAFNGRFGELFILQYTRLIMLELITVIEELVYSAAEDFGSPPYNFDCLQEIEEEECGKDFGNNGCLVIQLALCL</sequence>
<keyword evidence="2" id="KW-1185">Reference proteome</keyword>